<protein>
    <submittedName>
        <fullName evidence="2">Uncharacterized protein</fullName>
    </submittedName>
</protein>
<keyword evidence="1" id="KW-0812">Transmembrane</keyword>
<gene>
    <name evidence="2" type="ORF">MTR67_020241</name>
</gene>
<dbReference type="EMBL" id="CP133615">
    <property type="protein sequence ID" value="WMV26856.1"/>
    <property type="molecule type" value="Genomic_DNA"/>
</dbReference>
<keyword evidence="1" id="KW-1133">Transmembrane helix</keyword>
<sequence>MARALLLLTQNKFTSLSQVGFATGTLLLCALALFMCASHSRKWKRKLRVCYGYGDRHDPIIQLNHEEINENYHFEGVDPSTCSGEVAIWKKNIIMGGKCQLPEFSGVIIYDTAGNLVDPKTPRPLALTWKE</sequence>
<dbReference type="PANTHER" id="PTHR33237:SF4">
    <property type="entry name" value="F14O23.12"/>
    <property type="match status" value="1"/>
</dbReference>
<dbReference type="Proteomes" id="UP001234989">
    <property type="component" value="Chromosome 4"/>
</dbReference>
<keyword evidence="3" id="KW-1185">Reference proteome</keyword>
<accession>A0AAF0TNZ8</accession>
<proteinExistence type="predicted"/>
<evidence type="ECO:0000313" key="2">
    <source>
        <dbReference type="EMBL" id="WMV26856.1"/>
    </source>
</evidence>
<dbReference type="AlphaFoldDB" id="A0AAF0TNZ8"/>
<organism evidence="2 3">
    <name type="scientific">Solanum verrucosum</name>
    <dbReference type="NCBI Taxonomy" id="315347"/>
    <lineage>
        <taxon>Eukaryota</taxon>
        <taxon>Viridiplantae</taxon>
        <taxon>Streptophyta</taxon>
        <taxon>Embryophyta</taxon>
        <taxon>Tracheophyta</taxon>
        <taxon>Spermatophyta</taxon>
        <taxon>Magnoliopsida</taxon>
        <taxon>eudicotyledons</taxon>
        <taxon>Gunneridae</taxon>
        <taxon>Pentapetalae</taxon>
        <taxon>asterids</taxon>
        <taxon>lamiids</taxon>
        <taxon>Solanales</taxon>
        <taxon>Solanaceae</taxon>
        <taxon>Solanoideae</taxon>
        <taxon>Solaneae</taxon>
        <taxon>Solanum</taxon>
    </lineage>
</organism>
<feature type="transmembrane region" description="Helical" evidence="1">
    <location>
        <begin position="20"/>
        <end position="38"/>
    </location>
</feature>
<evidence type="ECO:0000313" key="3">
    <source>
        <dbReference type="Proteomes" id="UP001234989"/>
    </source>
</evidence>
<dbReference type="PANTHER" id="PTHR33237">
    <property type="entry name" value="F2P16.13 PROTEIN-RELATED"/>
    <property type="match status" value="1"/>
</dbReference>
<evidence type="ECO:0000256" key="1">
    <source>
        <dbReference type="SAM" id="Phobius"/>
    </source>
</evidence>
<name>A0AAF0TNZ8_SOLVR</name>
<reference evidence="2" key="1">
    <citation type="submission" date="2023-08" db="EMBL/GenBank/DDBJ databases">
        <title>A de novo genome assembly of Solanum verrucosum Schlechtendal, a Mexican diploid species geographically isolated from the other diploid A-genome species in potato relatives.</title>
        <authorList>
            <person name="Hosaka K."/>
        </authorList>
    </citation>
    <scope>NUCLEOTIDE SEQUENCE</scope>
    <source>
        <tissue evidence="2">Young leaves</tissue>
    </source>
</reference>
<keyword evidence="1" id="KW-0472">Membrane</keyword>